<proteinExistence type="predicted"/>
<evidence type="ECO:0000256" key="1">
    <source>
        <dbReference type="SAM" id="MobiDB-lite"/>
    </source>
</evidence>
<evidence type="ECO:0000313" key="3">
    <source>
        <dbReference type="Proteomes" id="UP000601435"/>
    </source>
</evidence>
<keyword evidence="3" id="KW-1185">Reference proteome</keyword>
<evidence type="ECO:0000313" key="2">
    <source>
        <dbReference type="EMBL" id="CAE7837611.1"/>
    </source>
</evidence>
<protein>
    <submittedName>
        <fullName evidence="2">Uncharacterized protein</fullName>
    </submittedName>
</protein>
<feature type="compositionally biased region" description="Basic and acidic residues" evidence="1">
    <location>
        <begin position="1"/>
        <end position="13"/>
    </location>
</feature>
<sequence>MLLPRDEQGEVKEAPGAPPDEAAGEAQKAWDPPSRKVPAKDDGAGKDPGKEPENAAPPDGHCNGPTNDKDEARMIMDLKKNAWYRCNEMMRCEPWDIRKIVDEENPQCGKKKCGPDEQCFVHRVSALQSTYQCVK</sequence>
<dbReference type="AlphaFoldDB" id="A0A812ZQ02"/>
<feature type="region of interest" description="Disordered" evidence="1">
    <location>
        <begin position="1"/>
        <end position="71"/>
    </location>
</feature>
<dbReference type="Proteomes" id="UP000601435">
    <property type="component" value="Unassembled WGS sequence"/>
</dbReference>
<feature type="non-terminal residue" evidence="2">
    <location>
        <position position="1"/>
    </location>
</feature>
<feature type="compositionally biased region" description="Basic and acidic residues" evidence="1">
    <location>
        <begin position="38"/>
        <end position="53"/>
    </location>
</feature>
<organism evidence="2 3">
    <name type="scientific">Symbiodinium necroappetens</name>
    <dbReference type="NCBI Taxonomy" id="1628268"/>
    <lineage>
        <taxon>Eukaryota</taxon>
        <taxon>Sar</taxon>
        <taxon>Alveolata</taxon>
        <taxon>Dinophyceae</taxon>
        <taxon>Suessiales</taxon>
        <taxon>Symbiodiniaceae</taxon>
        <taxon>Symbiodinium</taxon>
    </lineage>
</organism>
<gene>
    <name evidence="2" type="ORF">SNEC2469_LOCUS25245</name>
</gene>
<reference evidence="2" key="1">
    <citation type="submission" date="2021-02" db="EMBL/GenBank/DDBJ databases">
        <authorList>
            <person name="Dougan E. K."/>
            <person name="Rhodes N."/>
            <person name="Thang M."/>
            <person name="Chan C."/>
        </authorList>
    </citation>
    <scope>NUCLEOTIDE SEQUENCE</scope>
</reference>
<dbReference type="EMBL" id="CAJNJA010049539">
    <property type="protein sequence ID" value="CAE7837611.1"/>
    <property type="molecule type" value="Genomic_DNA"/>
</dbReference>
<name>A0A812ZQ02_9DINO</name>
<comment type="caution">
    <text evidence="2">The sequence shown here is derived from an EMBL/GenBank/DDBJ whole genome shotgun (WGS) entry which is preliminary data.</text>
</comment>
<accession>A0A812ZQ02</accession>